<proteinExistence type="predicted"/>
<dbReference type="EMBL" id="RBAN01000013">
    <property type="protein sequence ID" value="RKN49007.1"/>
    <property type="molecule type" value="Genomic_DNA"/>
</dbReference>
<protein>
    <submittedName>
        <fullName evidence="3">Uncharacterized protein</fullName>
    </submittedName>
</protein>
<feature type="compositionally biased region" description="Low complexity" evidence="1">
    <location>
        <begin position="288"/>
        <end position="300"/>
    </location>
</feature>
<dbReference type="Proteomes" id="UP000279968">
    <property type="component" value="Unassembled WGS sequence"/>
</dbReference>
<feature type="compositionally biased region" description="Low complexity" evidence="1">
    <location>
        <begin position="110"/>
        <end position="151"/>
    </location>
</feature>
<dbReference type="RefSeq" id="WP_120783524.1">
    <property type="nucleotide sequence ID" value="NZ_JBHLUP010000009.1"/>
</dbReference>
<keyword evidence="2" id="KW-1133">Transmembrane helix</keyword>
<reference evidence="3 4" key="1">
    <citation type="journal article" date="2015" name="Int. J. Syst. Evol. Microbiol.">
        <title>Micromonospora costi sp. nov., isolated from a leaf of Costus speciosus.</title>
        <authorList>
            <person name="Thawai C."/>
        </authorList>
    </citation>
    <scope>NUCLEOTIDE SEQUENCE [LARGE SCALE GENOMIC DNA]</scope>
    <source>
        <strain evidence="3 4">CS1-12</strain>
    </source>
</reference>
<dbReference type="OrthoDB" id="3354134at2"/>
<dbReference type="AlphaFoldDB" id="A0A3A9ZNF2"/>
<evidence type="ECO:0000256" key="2">
    <source>
        <dbReference type="SAM" id="Phobius"/>
    </source>
</evidence>
<feature type="compositionally biased region" description="Pro residues" evidence="1">
    <location>
        <begin position="607"/>
        <end position="619"/>
    </location>
</feature>
<evidence type="ECO:0000313" key="4">
    <source>
        <dbReference type="Proteomes" id="UP000279968"/>
    </source>
</evidence>
<feature type="compositionally biased region" description="Low complexity" evidence="1">
    <location>
        <begin position="433"/>
        <end position="443"/>
    </location>
</feature>
<feature type="compositionally biased region" description="Low complexity" evidence="1">
    <location>
        <begin position="220"/>
        <end position="246"/>
    </location>
</feature>
<feature type="compositionally biased region" description="Gly residues" evidence="1">
    <location>
        <begin position="207"/>
        <end position="219"/>
    </location>
</feature>
<feature type="transmembrane region" description="Helical" evidence="2">
    <location>
        <begin position="729"/>
        <end position="751"/>
    </location>
</feature>
<feature type="compositionally biased region" description="Basic and acidic residues" evidence="1">
    <location>
        <begin position="558"/>
        <end position="592"/>
    </location>
</feature>
<feature type="compositionally biased region" description="Pro residues" evidence="1">
    <location>
        <begin position="680"/>
        <end position="689"/>
    </location>
</feature>
<keyword evidence="4" id="KW-1185">Reference proteome</keyword>
<feature type="compositionally biased region" description="Low complexity" evidence="1">
    <location>
        <begin position="515"/>
        <end position="526"/>
    </location>
</feature>
<feature type="region of interest" description="Disordered" evidence="1">
    <location>
        <begin position="1"/>
        <end position="722"/>
    </location>
</feature>
<feature type="compositionally biased region" description="Low complexity" evidence="1">
    <location>
        <begin position="195"/>
        <end position="206"/>
    </location>
</feature>
<keyword evidence="2" id="KW-0472">Membrane</keyword>
<evidence type="ECO:0000313" key="3">
    <source>
        <dbReference type="EMBL" id="RKN49007.1"/>
    </source>
</evidence>
<feature type="compositionally biased region" description="Low complexity" evidence="1">
    <location>
        <begin position="178"/>
        <end position="188"/>
    </location>
</feature>
<comment type="caution">
    <text evidence="3">The sequence shown here is derived from an EMBL/GenBank/DDBJ whole genome shotgun (WGS) entry which is preliminary data.</text>
</comment>
<keyword evidence="2" id="KW-0812">Transmembrane</keyword>
<feature type="compositionally biased region" description="Low complexity" evidence="1">
    <location>
        <begin position="493"/>
        <end position="504"/>
    </location>
</feature>
<name>A0A3A9ZNF2_9ACTN</name>
<sequence>MTSEGPHHPGHEPDEVSPGAGGPAPYGDRPAQPGNGYGAAGPDLGWAPPPQAGSPNPSAPAWAAQQDQPPAWGAAQPPHAAEQAQPAAWGTQAAPQPAWGAAEQPGATRPGAAEQPGWAQAQPGAAEQPAWAQAQPAARGAAQVPAPAAAQSWHQDDPARSGGWGQQEAGGTPPQDEQAAPGWPQQGQANGGWAAGAHPEEPANGGWANGAGQEGGAAWGGAPQQNDQPAWAPAEPAAPAWAQAEPGARGAAQVPAADDPARSGGWAAPQQDAGGGWPAGAGHQPNEAAQPTAWGPAAATPDDRPRQPDWVLGQDQERSPDDTGSAGWGDPAADPNRSGGWASEPGTAPARASASVPGADNPPQWNAGDRPAVPDVEPWGAGEAWGAGGDSAPAARAAEETPIYQPGPAPGISPANAVPLPPQEQRVPGASLAAAPPADYVPPAEFPPPATYGAAAGQPGERADWSPADAGGPAYEAEQGGWGQQPAARSDEPSSPAGPVVPAPRTSPESGGPLADATGRATASAAVPLASRVMPPADQAAPPTGSPAPQPRVYGRPARPETADEPERSEPDGYGAERRPEPGPESPFDDRMQQPPSGYAEHAPATSGPPAPPAFPPGMPSFADAPHSNRPVNGVRPHPGAERPNDPFGPPPGEPGMAGVPAGYGPPPVPEPAHTSAFPPAFPPPPQQQPTPSWAQNEPVGDQNRFDAFKPDEEPKTEAPTPKVRNGRVLAAVLTAAVLILAVPLGLLFLLGKVGGSQEPSFDPAVGTCVKKAGEGAAPAECGEAGAFTVVSKVDHKDKCSDPAQPHVVLPGDGPNRVLCLKPAATQ</sequence>
<feature type="compositionally biased region" description="Basic and acidic residues" evidence="1">
    <location>
        <begin position="704"/>
        <end position="717"/>
    </location>
</feature>
<feature type="compositionally biased region" description="Basic and acidic residues" evidence="1">
    <location>
        <begin position="1"/>
        <end position="14"/>
    </location>
</feature>
<feature type="compositionally biased region" description="Low complexity" evidence="1">
    <location>
        <begin position="59"/>
        <end position="88"/>
    </location>
</feature>
<gene>
    <name evidence="3" type="ORF">D7193_32575</name>
</gene>
<evidence type="ECO:0000256" key="1">
    <source>
        <dbReference type="SAM" id="MobiDB-lite"/>
    </source>
</evidence>
<accession>A0A3A9ZNF2</accession>
<organism evidence="3 4">
    <name type="scientific">Micromonospora costi</name>
    <dbReference type="NCBI Taxonomy" id="1530042"/>
    <lineage>
        <taxon>Bacteria</taxon>
        <taxon>Bacillati</taxon>
        <taxon>Actinomycetota</taxon>
        <taxon>Actinomycetes</taxon>
        <taxon>Micromonosporales</taxon>
        <taxon>Micromonosporaceae</taxon>
        <taxon>Micromonospora</taxon>
    </lineage>
</organism>